<keyword evidence="4" id="KW-1185">Reference proteome</keyword>
<feature type="domain" description="Cupin type-2" evidence="1">
    <location>
        <begin position="37"/>
        <end position="91"/>
    </location>
</feature>
<protein>
    <submittedName>
        <fullName evidence="3">Mannose-6-phosphate isomerase-like protein (Cupin superfamily)</fullName>
    </submittedName>
</protein>
<evidence type="ECO:0000313" key="5">
    <source>
        <dbReference type="Proteomes" id="UP000275027"/>
    </source>
</evidence>
<dbReference type="InterPro" id="IPR013096">
    <property type="entry name" value="Cupin_2"/>
</dbReference>
<reference evidence="3 5" key="2">
    <citation type="submission" date="2018-10" db="EMBL/GenBank/DDBJ databases">
        <title>Genomic Encyclopedia of Archaeal and Bacterial Type Strains, Phase II (KMG-II): from individual species to whole genera.</title>
        <authorList>
            <person name="Goeker M."/>
        </authorList>
    </citation>
    <scope>NUCLEOTIDE SEQUENCE [LARGE SCALE GENOMIC DNA]</scope>
    <source>
        <strain evidence="3 5">DSM 21886</strain>
    </source>
</reference>
<evidence type="ECO:0000313" key="4">
    <source>
        <dbReference type="Proteomes" id="UP000233767"/>
    </source>
</evidence>
<dbReference type="PANTHER" id="PTHR36114">
    <property type="entry name" value="16.7 KDA PROTEIN IN WHIE LOCUS"/>
    <property type="match status" value="1"/>
</dbReference>
<dbReference type="RefSeq" id="WP_056070185.1">
    <property type="nucleotide sequence ID" value="NZ_CALHAS010000007.1"/>
</dbReference>
<dbReference type="PANTHER" id="PTHR36114:SF1">
    <property type="entry name" value="16.7 KDA PROTEIN IN WHIE LOCUS"/>
    <property type="match status" value="1"/>
</dbReference>
<dbReference type="EMBL" id="PJND01000007">
    <property type="protein sequence ID" value="PKW29932.1"/>
    <property type="molecule type" value="Genomic_DNA"/>
</dbReference>
<reference evidence="2 4" key="1">
    <citation type="submission" date="2017-12" db="EMBL/GenBank/DDBJ databases">
        <title>Genomic Encyclopedia of Type Strains, Phase III (KMG-III): the genomes of soil and plant-associated and newly described type strains.</title>
        <authorList>
            <person name="Whitman W."/>
        </authorList>
    </citation>
    <scope>NUCLEOTIDE SEQUENCE [LARGE SCALE GENOMIC DNA]</scope>
    <source>
        <strain evidence="2 4">IP-10</strain>
    </source>
</reference>
<dbReference type="SUPFAM" id="SSF51182">
    <property type="entry name" value="RmlC-like cupins"/>
    <property type="match status" value="1"/>
</dbReference>
<name>A0A497U269_9FLAO</name>
<keyword evidence="3" id="KW-0413">Isomerase</keyword>
<comment type="caution">
    <text evidence="3">The sequence shown here is derived from an EMBL/GenBank/DDBJ whole genome shotgun (WGS) entry which is preliminary data.</text>
</comment>
<dbReference type="InterPro" id="IPR011051">
    <property type="entry name" value="RmlC_Cupin_sf"/>
</dbReference>
<dbReference type="AlphaFoldDB" id="A0A497U269"/>
<dbReference type="EMBL" id="RCCB01000012">
    <property type="protein sequence ID" value="RLJ24272.1"/>
    <property type="molecule type" value="Genomic_DNA"/>
</dbReference>
<dbReference type="InterPro" id="IPR052044">
    <property type="entry name" value="PKS_Associated_Protein"/>
</dbReference>
<dbReference type="InterPro" id="IPR014710">
    <property type="entry name" value="RmlC-like_jellyroll"/>
</dbReference>
<dbReference type="GO" id="GO:0016853">
    <property type="term" value="F:isomerase activity"/>
    <property type="evidence" value="ECO:0007669"/>
    <property type="project" value="UniProtKB-KW"/>
</dbReference>
<sequence>MEKVTIAQKLSLFNDYWNPRIVGELNGQHVKLVKFQGEFVWHKHDNEDEMFLVVKGQFNMEFRDKTVELKENEFLIVPRGVEHRPVAPQEVSVLLFEPASTLNTGDAEKSDLTKRTLDTI</sequence>
<evidence type="ECO:0000313" key="3">
    <source>
        <dbReference type="EMBL" id="RLJ24272.1"/>
    </source>
</evidence>
<organism evidence="3 5">
    <name type="scientific">Flavobacterium lindanitolerans</name>
    <dbReference type="NCBI Taxonomy" id="428988"/>
    <lineage>
        <taxon>Bacteria</taxon>
        <taxon>Pseudomonadati</taxon>
        <taxon>Bacteroidota</taxon>
        <taxon>Flavobacteriia</taxon>
        <taxon>Flavobacteriales</taxon>
        <taxon>Flavobacteriaceae</taxon>
        <taxon>Flavobacterium</taxon>
    </lineage>
</organism>
<dbReference type="Pfam" id="PF07883">
    <property type="entry name" value="Cupin_2"/>
    <property type="match status" value="1"/>
</dbReference>
<evidence type="ECO:0000313" key="2">
    <source>
        <dbReference type="EMBL" id="PKW29932.1"/>
    </source>
</evidence>
<gene>
    <name evidence="2" type="ORF">B0G92_1580</name>
    <name evidence="3" type="ORF">CLV50_2152</name>
</gene>
<accession>A0A497U269</accession>
<proteinExistence type="predicted"/>
<dbReference type="Gene3D" id="2.60.120.10">
    <property type="entry name" value="Jelly Rolls"/>
    <property type="match status" value="1"/>
</dbReference>
<dbReference type="CDD" id="cd02226">
    <property type="entry name" value="cupin_YdbB-like"/>
    <property type="match status" value="1"/>
</dbReference>
<evidence type="ECO:0000259" key="1">
    <source>
        <dbReference type="Pfam" id="PF07883"/>
    </source>
</evidence>
<dbReference type="Proteomes" id="UP000233767">
    <property type="component" value="Unassembled WGS sequence"/>
</dbReference>
<dbReference type="Proteomes" id="UP000275027">
    <property type="component" value="Unassembled WGS sequence"/>
</dbReference>